<accession>A0A603XJW7</accession>
<organism evidence="1">
    <name type="scientific">Salmonella enterica subsp. enterica serovar Mbandaka</name>
    <dbReference type="NCBI Taxonomy" id="192954"/>
    <lineage>
        <taxon>Bacteria</taxon>
        <taxon>Pseudomonadati</taxon>
        <taxon>Pseudomonadota</taxon>
        <taxon>Gammaproteobacteria</taxon>
        <taxon>Enterobacterales</taxon>
        <taxon>Enterobacteriaceae</taxon>
        <taxon>Salmonella</taxon>
    </lineage>
</organism>
<reference evidence="1" key="1">
    <citation type="submission" date="2018-07" db="EMBL/GenBank/DDBJ databases">
        <authorList>
            <consortium name="NARMS: The National Antimicrobial Resistance Monitoring System"/>
        </authorList>
    </citation>
    <scope>NUCLEOTIDE SEQUENCE [LARGE SCALE GENOMIC DNA]</scope>
    <source>
        <strain evidence="1">FSIS11808084</strain>
    </source>
</reference>
<proteinExistence type="predicted"/>
<evidence type="ECO:0000313" key="1">
    <source>
        <dbReference type="EMBL" id="ECU0427532.1"/>
    </source>
</evidence>
<feature type="non-terminal residue" evidence="1">
    <location>
        <position position="39"/>
    </location>
</feature>
<dbReference type="AlphaFoldDB" id="A0A603XJW7"/>
<dbReference type="EMBL" id="AAKORV010000002">
    <property type="protein sequence ID" value="ECU0427532.1"/>
    <property type="molecule type" value="Genomic_DNA"/>
</dbReference>
<gene>
    <name evidence="1" type="ORF">C9711_03855</name>
</gene>
<comment type="caution">
    <text evidence="1">The sequence shown here is derived from an EMBL/GenBank/DDBJ whole genome shotgun (WGS) entry which is preliminary data.</text>
</comment>
<dbReference type="Proteomes" id="UP000839897">
    <property type="component" value="Unassembled WGS sequence"/>
</dbReference>
<name>A0A603XJW7_SALET</name>
<sequence length="39" mass="4330">MLLYIGFNCIYIQYIKQGAIMRIEVTIAKTSPLPAGAID</sequence>
<protein>
    <submittedName>
        <fullName evidence="1">DNA damage-inducible protein I</fullName>
    </submittedName>
</protein>